<organism evidence="2 3">
    <name type="scientific">Photobacterium andalusiense</name>
    <dbReference type="NCBI Taxonomy" id="2204296"/>
    <lineage>
        <taxon>Bacteria</taxon>
        <taxon>Pseudomonadati</taxon>
        <taxon>Pseudomonadota</taxon>
        <taxon>Gammaproteobacteria</taxon>
        <taxon>Vibrionales</taxon>
        <taxon>Vibrionaceae</taxon>
        <taxon>Photobacterium</taxon>
    </lineage>
</organism>
<gene>
    <name evidence="2" type="ORF">PAND9192_01248</name>
</gene>
<dbReference type="EMBL" id="FYAJ01000002">
    <property type="protein sequence ID" value="SMY34275.1"/>
    <property type="molecule type" value="Genomic_DNA"/>
</dbReference>
<evidence type="ECO:0008006" key="4">
    <source>
        <dbReference type="Google" id="ProtNLM"/>
    </source>
</evidence>
<dbReference type="AlphaFoldDB" id="A0A1Y6MCI5"/>
<dbReference type="Gene3D" id="3.40.50.300">
    <property type="entry name" value="P-loop containing nucleotide triphosphate hydrolases"/>
    <property type="match status" value="1"/>
</dbReference>
<dbReference type="Proteomes" id="UP000195719">
    <property type="component" value="Unassembled WGS sequence"/>
</dbReference>
<dbReference type="Gene3D" id="3.30.420.240">
    <property type="match status" value="1"/>
</dbReference>
<feature type="region of interest" description="Disordered" evidence="1">
    <location>
        <begin position="535"/>
        <end position="554"/>
    </location>
</feature>
<accession>A0A1Y6MCI5</accession>
<proteinExistence type="predicted"/>
<dbReference type="RefSeq" id="WP_087853026.1">
    <property type="nucleotide sequence ID" value="NZ_FYAJ01000002.1"/>
</dbReference>
<protein>
    <recommendedName>
        <fullName evidence="4">Terminase-like family protein</fullName>
    </recommendedName>
</protein>
<feature type="compositionally biased region" description="Basic and acidic residues" evidence="1">
    <location>
        <begin position="538"/>
        <end position="554"/>
    </location>
</feature>
<keyword evidence="3" id="KW-1185">Reference proteome</keyword>
<reference evidence="3" key="1">
    <citation type="submission" date="2017-06" db="EMBL/GenBank/DDBJ databases">
        <authorList>
            <person name="Rodrigo-Torres L."/>
            <person name="Arahal R.D."/>
            <person name="Lucena T."/>
        </authorList>
    </citation>
    <scope>NUCLEOTIDE SEQUENCE [LARGE SCALE GENOMIC DNA]</scope>
    <source>
        <strain evidence="3">CECT 9192</strain>
    </source>
</reference>
<sequence>MTEQEQIDYIQARVGNKWWRLNNLYKVENEDGDLVTFKLRPAQALLFKLMAHKNIILKARQLGFSTAIDIYLLDEALFNKNIKCGIIAQDQGAAGEIFRTKIEVPFDNLPEWLKAEFPIKARRSGASGGFILFESGSSIQCATSFRSGTVQRLHISEHGKICAKYPQKAKEVKTGTLNAIHQKAICFIESTAEGVGGDFYSMSMRALDLYNSGSTLGLQDYKFHFFAWFQDPKYSEPLPQSGLQLSKYHQEYFAAVESAMKVTLTDEQKQWYINKEQSQGEEIKQEFPSTPQEAFLTSGRRVFDAIRVMNAEAHTIKPLIIYDIEPVSGIKTKAQSMREVDNEKLQRNLLNMLLVWELPDTDEEYAIGVDIAEGLEHNDRSSFDVVKKSTGEQVAHWFGHLDVEMFASLVRHVGHMYNTAFVGPERNNHGHAFLQKFRDIYPVRRIYQEQYLDRDNDNDTPKLGWLTTKQSKPIIIEGLKELLRTQTSGIRWIGTISELNAYVYDSKGAMNAQVGCYDDQLISYAIAQEMRARMPKRVKSDDNQPAKDKHWMTY</sequence>
<evidence type="ECO:0000313" key="3">
    <source>
        <dbReference type="Proteomes" id="UP000195719"/>
    </source>
</evidence>
<name>A0A1Y6MCI5_9GAMM</name>
<evidence type="ECO:0000256" key="1">
    <source>
        <dbReference type="SAM" id="MobiDB-lite"/>
    </source>
</evidence>
<dbReference type="InterPro" id="IPR027417">
    <property type="entry name" value="P-loop_NTPase"/>
</dbReference>
<evidence type="ECO:0000313" key="2">
    <source>
        <dbReference type="EMBL" id="SMY34275.1"/>
    </source>
</evidence>